<dbReference type="Proteomes" id="UP000192223">
    <property type="component" value="Unplaced"/>
</dbReference>
<protein>
    <submittedName>
        <fullName evidence="8">Vacuolar protein sorting-associated protein 16B isoform X1</fullName>
    </submittedName>
</protein>
<dbReference type="GO" id="GO:0006886">
    <property type="term" value="P:intracellular protein transport"/>
    <property type="evidence" value="ECO:0007669"/>
    <property type="project" value="InterPro"/>
</dbReference>
<dbReference type="FunCoup" id="A0A1W4WKJ1">
    <property type="interactions" value="1770"/>
</dbReference>
<dbReference type="RefSeq" id="XP_018320643.1">
    <property type="nucleotide sequence ID" value="XM_018465141.1"/>
</dbReference>
<dbReference type="OrthoDB" id="9977282at2759"/>
<gene>
    <name evidence="8" type="primary">LOC108733817</name>
</gene>
<proteinExistence type="predicted"/>
<dbReference type="InterPro" id="IPR040057">
    <property type="entry name" value="Spe-39"/>
</dbReference>
<accession>A0A1W4WKJ1</accession>
<evidence type="ECO:0000313" key="8">
    <source>
        <dbReference type="RefSeq" id="XP_018320643.1"/>
    </source>
</evidence>
<dbReference type="STRING" id="224129.A0A1W4WKJ1"/>
<comment type="subcellular location">
    <subcellularLocation>
        <location evidence="2">Cytoplasmic vesicle</location>
    </subcellularLocation>
    <subcellularLocation>
        <location evidence="1">Early endosome</location>
    </subcellularLocation>
    <subcellularLocation>
        <location evidence="3">Late endosome</location>
    </subcellularLocation>
</comment>
<dbReference type="PANTHER" id="PTHR13364:SF6">
    <property type="entry name" value="SPERMATOGENESIS-DEFECTIVE PROTEIN 39 HOMOLOG"/>
    <property type="match status" value="1"/>
</dbReference>
<evidence type="ECO:0000313" key="7">
    <source>
        <dbReference type="Proteomes" id="UP000192223"/>
    </source>
</evidence>
<name>A0A1W4WKJ1_AGRPL</name>
<organism evidence="7 8">
    <name type="scientific">Agrilus planipennis</name>
    <name type="common">Emerald ash borer</name>
    <name type="synonym">Agrilus marcopoli</name>
    <dbReference type="NCBI Taxonomy" id="224129"/>
    <lineage>
        <taxon>Eukaryota</taxon>
        <taxon>Metazoa</taxon>
        <taxon>Ecdysozoa</taxon>
        <taxon>Arthropoda</taxon>
        <taxon>Hexapoda</taxon>
        <taxon>Insecta</taxon>
        <taxon>Pterygota</taxon>
        <taxon>Neoptera</taxon>
        <taxon>Endopterygota</taxon>
        <taxon>Coleoptera</taxon>
        <taxon>Polyphaga</taxon>
        <taxon>Elateriformia</taxon>
        <taxon>Buprestoidea</taxon>
        <taxon>Buprestidae</taxon>
        <taxon>Agrilinae</taxon>
        <taxon>Agrilus</taxon>
    </lineage>
</organism>
<dbReference type="AlphaFoldDB" id="A0A1W4WKJ1"/>
<evidence type="ECO:0000256" key="5">
    <source>
        <dbReference type="ARBA" id="ARBA00023329"/>
    </source>
</evidence>
<evidence type="ECO:0000256" key="4">
    <source>
        <dbReference type="ARBA" id="ARBA00022753"/>
    </source>
</evidence>
<dbReference type="GO" id="GO:0005769">
    <property type="term" value="C:early endosome"/>
    <property type="evidence" value="ECO:0007669"/>
    <property type="project" value="UniProtKB-SubCell"/>
</dbReference>
<feature type="domain" description="Vps16 C-terminal" evidence="6">
    <location>
        <begin position="109"/>
        <end position="299"/>
    </location>
</feature>
<sequence length="405" mass="46583">MSTNKTDDYWNRSLSTGFSFDDEDDTSKGLFTNSTLTFEANSIESAFSSSPLDTDLYVLPIQTVISKKNLDAVLDDVLQSKPAYREVKETIKRMVLNQPYNLICYHSLMEKEELLDEATTTMDGDVILNVVLFLLNTLNSSNFHRIISKRKEAWHQYLSYLGSRLQTQQLSNTLLSVGSSSEIIEIFYMASVDIPSVEGVLSKLGHFIVEHFGEIVSEREKSVLLDYQNFLKWQKTENSKSQSVTEELTNLCNSTWKSKGADENKIIEFKKLMKISDLQYEWVLLNTLAAAEQWDKILSMFIKSNWLTKKNVIKSVIDVQILLLGLFRHNPPKNVIIELLNCIPDSDISFHLAKQMKCYRFAVDSYINQRDRLGLILYKNQLPAQSEEFFYAESALHSLNVKWKN</sequence>
<dbReference type="PANTHER" id="PTHR13364">
    <property type="entry name" value="DEFECTIVE SPERMATOGENESIS PROTEIN 39"/>
    <property type="match status" value="1"/>
</dbReference>
<dbReference type="GeneID" id="108733817"/>
<dbReference type="InterPro" id="IPR006925">
    <property type="entry name" value="Vps16_C"/>
</dbReference>
<evidence type="ECO:0000256" key="3">
    <source>
        <dbReference type="ARBA" id="ARBA00004603"/>
    </source>
</evidence>
<reference evidence="8" key="1">
    <citation type="submission" date="2025-08" db="UniProtKB">
        <authorList>
            <consortium name="RefSeq"/>
        </authorList>
    </citation>
    <scope>IDENTIFICATION</scope>
    <source>
        <tissue evidence="8">Entire body</tissue>
    </source>
</reference>
<dbReference type="Pfam" id="PF04840">
    <property type="entry name" value="Vps16_C"/>
    <property type="match status" value="1"/>
</dbReference>
<evidence type="ECO:0000256" key="2">
    <source>
        <dbReference type="ARBA" id="ARBA00004541"/>
    </source>
</evidence>
<dbReference type="InParanoid" id="A0A1W4WKJ1"/>
<dbReference type="CTD" id="43521"/>
<evidence type="ECO:0000259" key="6">
    <source>
        <dbReference type="Pfam" id="PF04840"/>
    </source>
</evidence>
<keyword evidence="7" id="KW-1185">Reference proteome</keyword>
<evidence type="ECO:0000256" key="1">
    <source>
        <dbReference type="ARBA" id="ARBA00004412"/>
    </source>
</evidence>
<keyword evidence="4" id="KW-0967">Endosome</keyword>
<dbReference type="KEGG" id="apln:108733817"/>
<dbReference type="GO" id="GO:0007034">
    <property type="term" value="P:vacuolar transport"/>
    <property type="evidence" value="ECO:0007669"/>
    <property type="project" value="TreeGrafter"/>
</dbReference>
<dbReference type="GO" id="GO:0005770">
    <property type="term" value="C:late endosome"/>
    <property type="evidence" value="ECO:0007669"/>
    <property type="project" value="UniProtKB-SubCell"/>
</dbReference>
<keyword evidence="5" id="KW-0968">Cytoplasmic vesicle</keyword>